<gene>
    <name evidence="1" type="ORF">EsVE80_24850</name>
</gene>
<dbReference type="KEGG" id="esg:EsVE80_24850"/>
<accession>A0A679ILC3</accession>
<proteinExistence type="predicted"/>
<reference evidence="1 2" key="1">
    <citation type="submission" date="2020-02" db="EMBL/GenBank/DDBJ databases">
        <title>Characterization of vanA genotype vancomycin-resistant Enterococcus saigonensis VE80.</title>
        <authorList>
            <person name="Harada T."/>
            <person name="Motooka D."/>
            <person name="Nakamura S."/>
            <person name="Yamamoto Y."/>
            <person name="Kawahara R."/>
            <person name="Kawatsu K."/>
        </authorList>
    </citation>
    <scope>NUCLEOTIDE SEQUENCE [LARGE SCALE GENOMIC DNA]</scope>
    <source>
        <strain evidence="1 2">VE80</strain>
    </source>
</reference>
<dbReference type="AlphaFoldDB" id="A0A679ILC3"/>
<dbReference type="EMBL" id="AP022822">
    <property type="protein sequence ID" value="BCA86962.1"/>
    <property type="molecule type" value="Genomic_DNA"/>
</dbReference>
<name>A0A679ILC3_9ENTE</name>
<organism evidence="1 2">
    <name type="scientific">Enterococcus saigonensis</name>
    <dbReference type="NCBI Taxonomy" id="1805431"/>
    <lineage>
        <taxon>Bacteria</taxon>
        <taxon>Bacillati</taxon>
        <taxon>Bacillota</taxon>
        <taxon>Bacilli</taxon>
        <taxon>Lactobacillales</taxon>
        <taxon>Enterococcaceae</taxon>
        <taxon>Enterococcus</taxon>
    </lineage>
</organism>
<keyword evidence="2" id="KW-1185">Reference proteome</keyword>
<evidence type="ECO:0000313" key="2">
    <source>
        <dbReference type="Proteomes" id="UP000502998"/>
    </source>
</evidence>
<sequence length="98" mass="11402">MIDNTLLPEPDSRLRSNPSSYYVSSYTYIDWGADPLKPMPTYINVTADVKNYYDGLKGKWIYDHYAGRLKIYKQYRNTGYYSGTMYKQSSALLSTPMK</sequence>
<protein>
    <submittedName>
        <fullName evidence="1">Uncharacterized protein</fullName>
    </submittedName>
</protein>
<dbReference type="Proteomes" id="UP000502998">
    <property type="component" value="Chromosome"/>
</dbReference>
<evidence type="ECO:0000313" key="1">
    <source>
        <dbReference type="EMBL" id="BCA86962.1"/>
    </source>
</evidence>